<dbReference type="SUPFAM" id="SSF52799">
    <property type="entry name" value="(Phosphotyrosine protein) phosphatases II"/>
    <property type="match status" value="1"/>
</dbReference>
<dbReference type="PANTHER" id="PTHR46377">
    <property type="entry name" value="DUAL SPECIFICITY PROTEIN PHOSPHATASE 19"/>
    <property type="match status" value="1"/>
</dbReference>
<dbReference type="Gene3D" id="3.90.190.10">
    <property type="entry name" value="Protein tyrosine phosphatase superfamily"/>
    <property type="match status" value="1"/>
</dbReference>
<gene>
    <name evidence="2" type="ORF">RFI_02577</name>
</gene>
<dbReference type="PANTHER" id="PTHR46377:SF1">
    <property type="entry name" value="DUAL SPECIFICITY PROTEIN PHOSPHATASE 19"/>
    <property type="match status" value="1"/>
</dbReference>
<dbReference type="InterPro" id="IPR029021">
    <property type="entry name" value="Prot-tyrosine_phosphatase-like"/>
</dbReference>
<proteinExistence type="predicted"/>
<organism evidence="2 3">
    <name type="scientific">Reticulomyxa filosa</name>
    <dbReference type="NCBI Taxonomy" id="46433"/>
    <lineage>
        <taxon>Eukaryota</taxon>
        <taxon>Sar</taxon>
        <taxon>Rhizaria</taxon>
        <taxon>Retaria</taxon>
        <taxon>Foraminifera</taxon>
        <taxon>Monothalamids</taxon>
        <taxon>Reticulomyxidae</taxon>
        <taxon>Reticulomyxa</taxon>
    </lineage>
</organism>
<evidence type="ECO:0000313" key="3">
    <source>
        <dbReference type="Proteomes" id="UP000023152"/>
    </source>
</evidence>
<keyword evidence="3" id="KW-1185">Reference proteome</keyword>
<name>X6PA40_RETFI</name>
<dbReference type="EMBL" id="ASPP01002489">
    <property type="protein sequence ID" value="ETO34517.1"/>
    <property type="molecule type" value="Genomic_DNA"/>
</dbReference>
<dbReference type="GO" id="GO:0008579">
    <property type="term" value="F:JUN kinase phosphatase activity"/>
    <property type="evidence" value="ECO:0007669"/>
    <property type="project" value="TreeGrafter"/>
</dbReference>
<dbReference type="AlphaFoldDB" id="X6PA40"/>
<comment type="caution">
    <text evidence="2">The sequence shown here is derived from an EMBL/GenBank/DDBJ whole genome shotgun (WGS) entry which is preliminary data.</text>
</comment>
<dbReference type="OrthoDB" id="10252009at2759"/>
<accession>X6PA40</accession>
<feature type="region of interest" description="Disordered" evidence="1">
    <location>
        <begin position="245"/>
        <end position="284"/>
    </location>
</feature>
<dbReference type="GO" id="GO:0005737">
    <property type="term" value="C:cytoplasm"/>
    <property type="evidence" value="ECO:0007669"/>
    <property type="project" value="TreeGrafter"/>
</dbReference>
<evidence type="ECO:0000313" key="2">
    <source>
        <dbReference type="EMBL" id="ETO34517.1"/>
    </source>
</evidence>
<dbReference type="Proteomes" id="UP000023152">
    <property type="component" value="Unassembled WGS sequence"/>
</dbReference>
<sequence length="284" mass="32221">MTLYVMEINVVTVVRIATKALRRRANTNGTCNSDHAKDLKLLQSIGITHVLNVAHDIPSYHTLSFVGCKHVHLKDEPEQDILFVFSECFDFIDQCVLDRQHSFEKIVQKCMCIYVCKIIWSFFGNNRLQSLAHAIVKNNRIVINPSNFWKQLQTYEQQLHAQKNTKLTGDQTKIAHSPYTGCDRSSEKGSSQNLFLISKSNSSRMLHQFPTSSEQNLPCLDHLNSIRNVDDQEPNTLHKGVTLTPETVSDIGNSDQFDEHSIPACSSSSQHDIDFSMDNNKGEK</sequence>
<reference evidence="2 3" key="1">
    <citation type="journal article" date="2013" name="Curr. Biol.">
        <title>The Genome of the Foraminiferan Reticulomyxa filosa.</title>
        <authorList>
            <person name="Glockner G."/>
            <person name="Hulsmann N."/>
            <person name="Schleicher M."/>
            <person name="Noegel A.A."/>
            <person name="Eichinger L."/>
            <person name="Gallinger C."/>
            <person name="Pawlowski J."/>
            <person name="Sierra R."/>
            <person name="Euteneuer U."/>
            <person name="Pillet L."/>
            <person name="Moustafa A."/>
            <person name="Platzer M."/>
            <person name="Groth M."/>
            <person name="Szafranski K."/>
            <person name="Schliwa M."/>
        </authorList>
    </citation>
    <scope>NUCLEOTIDE SEQUENCE [LARGE SCALE GENOMIC DNA]</scope>
</reference>
<evidence type="ECO:0008006" key="4">
    <source>
        <dbReference type="Google" id="ProtNLM"/>
    </source>
</evidence>
<dbReference type="CDD" id="cd14498">
    <property type="entry name" value="DSP"/>
    <property type="match status" value="1"/>
</dbReference>
<feature type="compositionally biased region" description="Polar residues" evidence="1">
    <location>
        <begin position="245"/>
        <end position="255"/>
    </location>
</feature>
<protein>
    <recommendedName>
        <fullName evidence="4">Protein-serine/threonine phosphatase</fullName>
    </recommendedName>
</protein>
<evidence type="ECO:0000256" key="1">
    <source>
        <dbReference type="SAM" id="MobiDB-lite"/>
    </source>
</evidence>